<organism evidence="1 2">
    <name type="scientific">Desulfohalobium retbaense (strain ATCC 49708 / DSM 5692 / JCM 16813 / HR100)</name>
    <dbReference type="NCBI Taxonomy" id="485915"/>
    <lineage>
        <taxon>Bacteria</taxon>
        <taxon>Pseudomonadati</taxon>
        <taxon>Thermodesulfobacteriota</taxon>
        <taxon>Desulfovibrionia</taxon>
        <taxon>Desulfovibrionales</taxon>
        <taxon>Desulfohalobiaceae</taxon>
        <taxon>Desulfohalobium</taxon>
    </lineage>
</organism>
<dbReference type="eggNOG" id="COG3937">
    <property type="taxonomic scope" value="Bacteria"/>
</dbReference>
<protein>
    <recommendedName>
        <fullName evidence="3">Polyhydroxyalkanoate synthesis regulator phasin</fullName>
    </recommendedName>
</protein>
<gene>
    <name evidence="1" type="ordered locus">Dret_1972</name>
</gene>
<evidence type="ECO:0000313" key="2">
    <source>
        <dbReference type="Proteomes" id="UP000001052"/>
    </source>
</evidence>
<dbReference type="EMBL" id="CP001734">
    <property type="protein sequence ID" value="ACV69256.1"/>
    <property type="molecule type" value="Genomic_DNA"/>
</dbReference>
<dbReference type="HOGENOM" id="CLU_131526_4_3_7"/>
<reference evidence="2" key="1">
    <citation type="submission" date="2009-09" db="EMBL/GenBank/DDBJ databases">
        <title>The complete chromosome of Desulfohalobium retbaense DSM 5692.</title>
        <authorList>
            <consortium name="US DOE Joint Genome Institute (JGI-PGF)"/>
            <person name="Lucas S."/>
            <person name="Copeland A."/>
            <person name="Lapidus A."/>
            <person name="Glavina del Rio T."/>
            <person name="Dalin E."/>
            <person name="Tice H."/>
            <person name="Bruce D."/>
            <person name="Goodwin L."/>
            <person name="Pitluck S."/>
            <person name="Kyrpides N."/>
            <person name="Mavromatis K."/>
            <person name="Ivanova N."/>
            <person name="Mikhailova N."/>
            <person name="Munk A.C."/>
            <person name="Brettin T."/>
            <person name="Detter J.C."/>
            <person name="Han C."/>
            <person name="Tapia R."/>
            <person name="Larimer F."/>
            <person name="Land M."/>
            <person name="Hauser L."/>
            <person name="Markowitz V."/>
            <person name="Cheng J.-F."/>
            <person name="Hugenholtz P."/>
            <person name="Woyke T."/>
            <person name="Wu D."/>
            <person name="Spring S."/>
            <person name="Klenk H.-P."/>
            <person name="Eisen J.A."/>
        </authorList>
    </citation>
    <scope>NUCLEOTIDE SEQUENCE [LARGE SCALE GENOMIC DNA]</scope>
    <source>
        <strain evidence="2">DSM 5692</strain>
    </source>
</reference>
<name>C8X4N3_DESRD</name>
<proteinExistence type="predicted"/>
<dbReference type="RefSeq" id="WP_015752399.1">
    <property type="nucleotide sequence ID" value="NC_013223.1"/>
</dbReference>
<dbReference type="KEGG" id="drt:Dret_1972"/>
<dbReference type="STRING" id="485915.Dret_1972"/>
<dbReference type="AlphaFoldDB" id="C8X4N3"/>
<sequence length="116" mass="12919">MLDTLKRSILASLGAAFITKDRVEEAMQRLVERGELTREEARRVTEEMAATGERELAEIRDEISKAVTNSLEGLHIATQSQVETLESRLKGVESRLGQLEAQVERLEPATEEAAPE</sequence>
<reference evidence="1 2" key="2">
    <citation type="journal article" date="2010" name="Stand. Genomic Sci.">
        <title>Complete genome sequence of Desulfohalobium retbaense type strain (HR(100)).</title>
        <authorList>
            <person name="Spring S."/>
            <person name="Nolan M."/>
            <person name="Lapidus A."/>
            <person name="Glavina Del Rio T."/>
            <person name="Copeland A."/>
            <person name="Tice H."/>
            <person name="Cheng J.F."/>
            <person name="Lucas S."/>
            <person name="Land M."/>
            <person name="Chen F."/>
            <person name="Bruce D."/>
            <person name="Goodwin L."/>
            <person name="Pitluck S."/>
            <person name="Ivanova N."/>
            <person name="Mavromatis K."/>
            <person name="Mikhailova N."/>
            <person name="Pati A."/>
            <person name="Chen A."/>
            <person name="Palaniappan K."/>
            <person name="Hauser L."/>
            <person name="Chang Y.J."/>
            <person name="Jeffries C.D."/>
            <person name="Munk C."/>
            <person name="Kiss H."/>
            <person name="Chain P."/>
            <person name="Han C."/>
            <person name="Brettin T."/>
            <person name="Detter J.C."/>
            <person name="Schuler E."/>
            <person name="Goker M."/>
            <person name="Rohde M."/>
            <person name="Bristow J."/>
            <person name="Eisen J.A."/>
            <person name="Markowitz V."/>
            <person name="Hugenholtz P."/>
            <person name="Kyrpides N.C."/>
            <person name="Klenk H.P."/>
        </authorList>
    </citation>
    <scope>NUCLEOTIDE SEQUENCE [LARGE SCALE GENOMIC DNA]</scope>
    <source>
        <strain evidence="1 2">DSM 5692</strain>
    </source>
</reference>
<accession>C8X4N3</accession>
<evidence type="ECO:0000313" key="1">
    <source>
        <dbReference type="EMBL" id="ACV69256.1"/>
    </source>
</evidence>
<evidence type="ECO:0008006" key="3">
    <source>
        <dbReference type="Google" id="ProtNLM"/>
    </source>
</evidence>
<dbReference type="OrthoDB" id="9809418at2"/>
<dbReference type="Proteomes" id="UP000001052">
    <property type="component" value="Chromosome"/>
</dbReference>
<keyword evidence="2" id="KW-1185">Reference proteome</keyword>